<feature type="compositionally biased region" description="Basic residues" evidence="1">
    <location>
        <begin position="171"/>
        <end position="183"/>
    </location>
</feature>
<protein>
    <recommendedName>
        <fullName evidence="3">SprT-like domain-containing protein</fullName>
    </recommendedName>
</protein>
<name>A0A0F9S0X2_9ZZZZ</name>
<reference evidence="2" key="1">
    <citation type="journal article" date="2015" name="Nature">
        <title>Complex archaea that bridge the gap between prokaryotes and eukaryotes.</title>
        <authorList>
            <person name="Spang A."/>
            <person name="Saw J.H."/>
            <person name="Jorgensen S.L."/>
            <person name="Zaremba-Niedzwiedzka K."/>
            <person name="Martijn J."/>
            <person name="Lind A.E."/>
            <person name="van Eijk R."/>
            <person name="Schleper C."/>
            <person name="Guy L."/>
            <person name="Ettema T.J."/>
        </authorList>
    </citation>
    <scope>NUCLEOTIDE SEQUENCE</scope>
</reference>
<accession>A0A0F9S0X2</accession>
<dbReference type="EMBL" id="LAZR01002382">
    <property type="protein sequence ID" value="KKN30771.1"/>
    <property type="molecule type" value="Genomic_DNA"/>
</dbReference>
<evidence type="ECO:0000313" key="2">
    <source>
        <dbReference type="EMBL" id="KKN30771.1"/>
    </source>
</evidence>
<sequence length="192" mass="22566">MTSLNAMYTFMDRHAKHYPRRDFQRSRVYKWERREHLTAHSSGEPEMTLEECEVLVAKHWRHYRSEFESPHIKPGRGCRDAHGSFMELVLPKWARRRVTVLHELAHAIATTRAQHGGAWVRVFFELLEVEGIRSFSDLATSARAAKIKIAPACACPGPKRARQTDEEKREQRRKWGKAYRDRKKAQGREDEE</sequence>
<gene>
    <name evidence="2" type="ORF">LCGC14_0830760</name>
</gene>
<organism evidence="2">
    <name type="scientific">marine sediment metagenome</name>
    <dbReference type="NCBI Taxonomy" id="412755"/>
    <lineage>
        <taxon>unclassified sequences</taxon>
        <taxon>metagenomes</taxon>
        <taxon>ecological metagenomes</taxon>
    </lineage>
</organism>
<evidence type="ECO:0008006" key="3">
    <source>
        <dbReference type="Google" id="ProtNLM"/>
    </source>
</evidence>
<feature type="region of interest" description="Disordered" evidence="1">
    <location>
        <begin position="155"/>
        <end position="192"/>
    </location>
</feature>
<evidence type="ECO:0000256" key="1">
    <source>
        <dbReference type="SAM" id="MobiDB-lite"/>
    </source>
</evidence>
<comment type="caution">
    <text evidence="2">The sequence shown here is derived from an EMBL/GenBank/DDBJ whole genome shotgun (WGS) entry which is preliminary data.</text>
</comment>
<proteinExistence type="predicted"/>
<dbReference type="AlphaFoldDB" id="A0A0F9S0X2"/>